<evidence type="ECO:0000256" key="8">
    <source>
        <dbReference type="ARBA" id="ARBA00023136"/>
    </source>
</evidence>
<keyword evidence="5" id="KW-0808">Transferase</keyword>
<comment type="cofactor">
    <cofactor evidence="1">
        <name>Mg(2+)</name>
        <dbReference type="ChEBI" id="CHEBI:18420"/>
    </cofactor>
</comment>
<feature type="transmembrane region" description="Helical" evidence="9">
    <location>
        <begin position="117"/>
        <end position="139"/>
    </location>
</feature>
<dbReference type="PANTHER" id="PTHR11048:SF28">
    <property type="entry name" value="4-HYDROXYBENZOATE POLYPRENYLTRANSFERASE, MITOCHONDRIAL"/>
    <property type="match status" value="1"/>
</dbReference>
<proteinExistence type="inferred from homology"/>
<keyword evidence="8 9" id="KW-0472">Membrane</keyword>
<comment type="pathway">
    <text evidence="3">Secondary metabolite biosynthesis.</text>
</comment>
<dbReference type="CDD" id="cd13959">
    <property type="entry name" value="PT_UbiA_COQ2"/>
    <property type="match status" value="1"/>
</dbReference>
<name>A0A8H4IJR2_9PEZI</name>
<evidence type="ECO:0000256" key="4">
    <source>
        <dbReference type="ARBA" id="ARBA00005985"/>
    </source>
</evidence>
<evidence type="ECO:0000256" key="7">
    <source>
        <dbReference type="ARBA" id="ARBA00022989"/>
    </source>
</evidence>
<reference evidence="10" key="1">
    <citation type="submission" date="2020-04" db="EMBL/GenBank/DDBJ databases">
        <title>Genome Assembly and Annotation of Botryosphaeria dothidea sdau 11-99, a Latent Pathogen of Apple Fruit Ring Rot in China.</title>
        <authorList>
            <person name="Yu C."/>
            <person name="Diao Y."/>
            <person name="Lu Q."/>
            <person name="Zhao J."/>
            <person name="Cui S."/>
            <person name="Peng C."/>
            <person name="He B."/>
            <person name="Liu H."/>
        </authorList>
    </citation>
    <scope>NUCLEOTIDE SEQUENCE [LARGE SCALE GENOMIC DNA]</scope>
    <source>
        <strain evidence="10">Sdau11-99</strain>
    </source>
</reference>
<feature type="transmembrane region" description="Helical" evidence="9">
    <location>
        <begin position="199"/>
        <end position="218"/>
    </location>
</feature>
<dbReference type="InterPro" id="IPR044878">
    <property type="entry name" value="UbiA_sf"/>
</dbReference>
<feature type="transmembrane region" description="Helical" evidence="9">
    <location>
        <begin position="317"/>
        <end position="337"/>
    </location>
</feature>
<dbReference type="EMBL" id="WWBZ02000073">
    <property type="protein sequence ID" value="KAF4302069.1"/>
    <property type="molecule type" value="Genomic_DNA"/>
</dbReference>
<dbReference type="Pfam" id="PF01040">
    <property type="entry name" value="UbiA"/>
    <property type="match status" value="1"/>
</dbReference>
<dbReference type="GO" id="GO:0005886">
    <property type="term" value="C:plasma membrane"/>
    <property type="evidence" value="ECO:0007669"/>
    <property type="project" value="TreeGrafter"/>
</dbReference>
<comment type="similarity">
    <text evidence="4">Belongs to the UbiA prenyltransferase family.</text>
</comment>
<dbReference type="Proteomes" id="UP000572817">
    <property type="component" value="Unassembled WGS sequence"/>
</dbReference>
<keyword evidence="7 9" id="KW-1133">Transmembrane helix</keyword>
<dbReference type="AlphaFoldDB" id="A0A8H4IJR2"/>
<organism evidence="10 11">
    <name type="scientific">Botryosphaeria dothidea</name>
    <dbReference type="NCBI Taxonomy" id="55169"/>
    <lineage>
        <taxon>Eukaryota</taxon>
        <taxon>Fungi</taxon>
        <taxon>Dikarya</taxon>
        <taxon>Ascomycota</taxon>
        <taxon>Pezizomycotina</taxon>
        <taxon>Dothideomycetes</taxon>
        <taxon>Dothideomycetes incertae sedis</taxon>
        <taxon>Botryosphaeriales</taxon>
        <taxon>Botryosphaeriaceae</taxon>
        <taxon>Botryosphaeria</taxon>
    </lineage>
</organism>
<feature type="transmembrane region" description="Helical" evidence="9">
    <location>
        <begin position="169"/>
        <end position="187"/>
    </location>
</feature>
<keyword evidence="6 9" id="KW-0812">Transmembrane</keyword>
<protein>
    <submittedName>
        <fullName evidence="10">Prenyltransferase</fullName>
    </submittedName>
</protein>
<dbReference type="GO" id="GO:0016765">
    <property type="term" value="F:transferase activity, transferring alkyl or aryl (other than methyl) groups"/>
    <property type="evidence" value="ECO:0007669"/>
    <property type="project" value="InterPro"/>
</dbReference>
<comment type="caution">
    <text evidence="10">The sequence shown here is derived from an EMBL/GenBank/DDBJ whole genome shotgun (WGS) entry which is preliminary data.</text>
</comment>
<dbReference type="Gene3D" id="1.20.120.1780">
    <property type="entry name" value="UbiA prenyltransferase"/>
    <property type="match status" value="1"/>
</dbReference>
<accession>A0A8H4IJR2</accession>
<evidence type="ECO:0000313" key="11">
    <source>
        <dbReference type="Proteomes" id="UP000572817"/>
    </source>
</evidence>
<dbReference type="InterPro" id="IPR000537">
    <property type="entry name" value="UbiA_prenyltransferase"/>
</dbReference>
<evidence type="ECO:0000256" key="9">
    <source>
        <dbReference type="SAM" id="Phobius"/>
    </source>
</evidence>
<evidence type="ECO:0000256" key="1">
    <source>
        <dbReference type="ARBA" id="ARBA00001946"/>
    </source>
</evidence>
<dbReference type="PANTHER" id="PTHR11048">
    <property type="entry name" value="PRENYLTRANSFERASES"/>
    <property type="match status" value="1"/>
</dbReference>
<dbReference type="Gene3D" id="1.10.357.140">
    <property type="entry name" value="UbiA prenyltransferase"/>
    <property type="match status" value="1"/>
</dbReference>
<sequence>MGNDTETVTFSKQQAGTVGIAPAPNSNRNLRKGIWELARLHTREAWLCWYPAVWGACLSAGTQNIRLDVLQMGKMLFGIWSSVTVTHCAFCTWNDICDVNFDKQVERCKVRPLPAGMLSVCEAYFALLAWIPVVFGVTYLTLGEAGVWTFTPVWALSTIYPFMKRVIPFPQIVLGAVIGGAVFPGWASVTGDLTTLSQALPLFFATASWVVYFDLFYAEQVSYHGYYQSPSDEELQQDRPDDIKAGVKSLAVLLGDRAHIFLAFLGILQVVFFVMTGLRAQMSLVFWVLGLGVWTVNVIWHVAALDLNDRKSGGKIFKANIMLGLYMTGISVLELAVSRLSVVSLGHIGQSVVGHVCDVKELAAEFLQV</sequence>
<keyword evidence="11" id="KW-1185">Reference proteome</keyword>
<evidence type="ECO:0000256" key="6">
    <source>
        <dbReference type="ARBA" id="ARBA00022692"/>
    </source>
</evidence>
<comment type="subcellular location">
    <subcellularLocation>
        <location evidence="2">Membrane</location>
        <topology evidence="2">Multi-pass membrane protein</topology>
    </subcellularLocation>
</comment>
<evidence type="ECO:0000256" key="3">
    <source>
        <dbReference type="ARBA" id="ARBA00005179"/>
    </source>
</evidence>
<evidence type="ECO:0000256" key="2">
    <source>
        <dbReference type="ARBA" id="ARBA00004141"/>
    </source>
</evidence>
<gene>
    <name evidence="10" type="ORF">GTA08_BOTSDO09576</name>
</gene>
<evidence type="ECO:0000313" key="10">
    <source>
        <dbReference type="EMBL" id="KAF4302069.1"/>
    </source>
</evidence>
<feature type="transmembrane region" description="Helical" evidence="9">
    <location>
        <begin position="284"/>
        <end position="305"/>
    </location>
</feature>
<feature type="transmembrane region" description="Helical" evidence="9">
    <location>
        <begin position="258"/>
        <end position="278"/>
    </location>
</feature>
<dbReference type="InterPro" id="IPR039653">
    <property type="entry name" value="Prenyltransferase"/>
</dbReference>
<dbReference type="OrthoDB" id="18170at2759"/>
<evidence type="ECO:0000256" key="5">
    <source>
        <dbReference type="ARBA" id="ARBA00022679"/>
    </source>
</evidence>